<name>A0ABN6DCV6_9BURK</name>
<organism evidence="2 3">
    <name type="scientific">Rhodoferax lithotrophicus</name>
    <dbReference type="NCBI Taxonomy" id="2798804"/>
    <lineage>
        <taxon>Bacteria</taxon>
        <taxon>Pseudomonadati</taxon>
        <taxon>Pseudomonadota</taxon>
        <taxon>Betaproteobacteria</taxon>
        <taxon>Burkholderiales</taxon>
        <taxon>Comamonadaceae</taxon>
        <taxon>Rhodoferax</taxon>
    </lineage>
</organism>
<accession>A0ABN6DCV6</accession>
<evidence type="ECO:0000313" key="2">
    <source>
        <dbReference type="EMBL" id="BCO29790.1"/>
    </source>
</evidence>
<evidence type="ECO:0000313" key="3">
    <source>
        <dbReference type="Proteomes" id="UP000824366"/>
    </source>
</evidence>
<reference evidence="2 3" key="1">
    <citation type="journal article" date="2021" name="Microbiol. Spectr.">
        <title>A Single Bacterium Capable of Oxidation and Reduction of Iron at Circumneutral pH.</title>
        <authorList>
            <person name="Kato S."/>
            <person name="Ohkuma M."/>
        </authorList>
    </citation>
    <scope>NUCLEOTIDE SEQUENCE [LARGE SCALE GENOMIC DNA]</scope>
    <source>
        <strain evidence="2 3">MIZ03</strain>
    </source>
</reference>
<dbReference type="EMBL" id="AP024238">
    <property type="protein sequence ID" value="BCO29790.1"/>
    <property type="molecule type" value="Genomic_DNA"/>
</dbReference>
<gene>
    <name evidence="2" type="ORF">MIZ03_4714</name>
</gene>
<feature type="domain" description="Alpha-glutamyl/putrescinyl thymine pyrophosphorylase clade 3" evidence="1">
    <location>
        <begin position="36"/>
        <end position="317"/>
    </location>
</feature>
<dbReference type="InterPro" id="IPR041271">
    <property type="entry name" value="AGPT-Pplase3"/>
</dbReference>
<evidence type="ECO:0000259" key="1">
    <source>
        <dbReference type="Pfam" id="PF18746"/>
    </source>
</evidence>
<dbReference type="Proteomes" id="UP000824366">
    <property type="component" value="Chromosome"/>
</dbReference>
<proteinExistence type="predicted"/>
<sequence length="317" mass="35880">MKESERALGNHLYAKLVDFDANEHELPGIIDPDNCAAFIDQLIDSIRRVRYLSVMRSRPISIERSDPCSPLFDPLKAAELHQREGNLDEACWLVFLATHFGKSLSTGWRLPRDVYGGLQQGVIWDWNTVSNNTSEFESWIKNNYLTLAGADGVMRRFGNHRKYETLKPNKPKSPNKVISTYVEWIGPTKRHINLFQEAKRKTDADPRSVFSYLYRTMSSVASFGRTGRFDYLTMLGKMGLVSIEADSAYMHGATGPKSGGFLLFNGSKNIPLGIQELDALFLKLGEYLQVGPQAMQVMEDAICNWQKNPAKFVRFNG</sequence>
<keyword evidence="3" id="KW-1185">Reference proteome</keyword>
<dbReference type="RefSeq" id="WP_223906128.1">
    <property type="nucleotide sequence ID" value="NZ_AP024238.1"/>
</dbReference>
<dbReference type="Pfam" id="PF18746">
    <property type="entry name" value="aGPT-Pplase3"/>
    <property type="match status" value="1"/>
</dbReference>
<protein>
    <recommendedName>
        <fullName evidence="1">Alpha-glutamyl/putrescinyl thymine pyrophosphorylase clade 3 domain-containing protein</fullName>
    </recommendedName>
</protein>